<proteinExistence type="predicted"/>
<sequence>MDVIINYEVENISDVYEEYVTMGEYKTHKSEYYICKYCGETDIEKFKSKAHLIPEFTGNKDWFCFNECDSCNNKFSVYEYNLKNFGAFKNAHLPIYGKKKYPKYVDGYHNFTIQFQQNGTLLMSAPENTDFFKIENNRIQIKSVTMPFVPLNVYKCLFKIAISMMEINDFKKFESGIPWLTDKKLKIEPKIPHTMLYNPNGKPVSKPIAVLLKRKAEYNCPEFSLIFIWGFLIFQIFLPFNSSDEDLDYSNLKLPILGDFVTKSKDGKYGLSHYNMNSFDKIQTLEKINFGLKQKK</sequence>
<dbReference type="EMBL" id="JBCFQK010000052">
    <property type="protein sequence ID" value="MFA9195966.1"/>
    <property type="molecule type" value="Genomic_DNA"/>
</dbReference>
<evidence type="ECO:0000313" key="1">
    <source>
        <dbReference type="EMBL" id="MFA9195966.1"/>
    </source>
</evidence>
<evidence type="ECO:0008006" key="3">
    <source>
        <dbReference type="Google" id="ProtNLM"/>
    </source>
</evidence>
<accession>A0ABV4TPC9</accession>
<evidence type="ECO:0000313" key="2">
    <source>
        <dbReference type="Proteomes" id="UP001574170"/>
    </source>
</evidence>
<comment type="caution">
    <text evidence="1">The sequence shown here is derived from an EMBL/GenBank/DDBJ whole genome shotgun (WGS) entry which is preliminary data.</text>
</comment>
<gene>
    <name evidence="1" type="ORF">AAGV33_16295</name>
</gene>
<dbReference type="RefSeq" id="WP_373393442.1">
    <property type="nucleotide sequence ID" value="NZ_JBCFQJ010000054.1"/>
</dbReference>
<keyword evidence="2" id="KW-1185">Reference proteome</keyword>
<organism evidence="1 2">
    <name type="scientific">Flavobacterium magnesitis</name>
    <dbReference type="NCBI Taxonomy" id="3138077"/>
    <lineage>
        <taxon>Bacteria</taxon>
        <taxon>Pseudomonadati</taxon>
        <taxon>Bacteroidota</taxon>
        <taxon>Flavobacteriia</taxon>
        <taxon>Flavobacteriales</taxon>
        <taxon>Flavobacteriaceae</taxon>
        <taxon>Flavobacterium</taxon>
    </lineage>
</organism>
<protein>
    <recommendedName>
        <fullName evidence="3">HNH endonuclease 5 domain-containing protein</fullName>
    </recommendedName>
</protein>
<name>A0ABV4TPC9_9FLAO</name>
<reference evidence="1 2" key="1">
    <citation type="submission" date="2024-04" db="EMBL/GenBank/DDBJ databases">
        <title>New Clade of Flavobacterium.</title>
        <authorList>
            <person name="Matos L."/>
            <person name="Proenca D.N."/>
            <person name="Fransisco R.M."/>
            <person name="Chung A.P."/>
            <person name="Maccario L."/>
            <person name="Sorensen S.J."/>
            <person name="Morais P.V."/>
        </authorList>
    </citation>
    <scope>NUCLEOTIDE SEQUENCE [LARGE SCALE GENOMIC DNA]</scope>
    <source>
        <strain evidence="1 2">FBOR7N2.3</strain>
    </source>
</reference>
<dbReference type="Proteomes" id="UP001574170">
    <property type="component" value="Unassembled WGS sequence"/>
</dbReference>